<dbReference type="OrthoDB" id="5194348at2759"/>
<proteinExistence type="predicted"/>
<sequence>MKLQLSLLTFLFAQALAQQAPAECTRELARTDDCANVINANACYNAFGFRDAQTLQCVDGTDNKDRARKACKCCNCVGQRMCDYVTKQKLC</sequence>
<keyword evidence="3" id="KW-1185">Reference proteome</keyword>
<organism evidence="2 3">
    <name type="scientific">Massariosphaeria phaeospora</name>
    <dbReference type="NCBI Taxonomy" id="100035"/>
    <lineage>
        <taxon>Eukaryota</taxon>
        <taxon>Fungi</taxon>
        <taxon>Dikarya</taxon>
        <taxon>Ascomycota</taxon>
        <taxon>Pezizomycotina</taxon>
        <taxon>Dothideomycetes</taxon>
        <taxon>Pleosporomycetidae</taxon>
        <taxon>Pleosporales</taxon>
        <taxon>Pleosporales incertae sedis</taxon>
        <taxon>Massariosphaeria</taxon>
    </lineage>
</organism>
<dbReference type="Proteomes" id="UP000481861">
    <property type="component" value="Unassembled WGS sequence"/>
</dbReference>
<feature type="chain" id="PRO_5028810573" evidence="1">
    <location>
        <begin position="18"/>
        <end position="91"/>
    </location>
</feature>
<keyword evidence="1" id="KW-0732">Signal</keyword>
<evidence type="ECO:0000313" key="2">
    <source>
        <dbReference type="EMBL" id="KAF2877905.1"/>
    </source>
</evidence>
<accession>A0A7C8MY83</accession>
<evidence type="ECO:0000256" key="1">
    <source>
        <dbReference type="SAM" id="SignalP"/>
    </source>
</evidence>
<comment type="caution">
    <text evidence="2">The sequence shown here is derived from an EMBL/GenBank/DDBJ whole genome shotgun (WGS) entry which is preliminary data.</text>
</comment>
<feature type="signal peptide" evidence="1">
    <location>
        <begin position="1"/>
        <end position="17"/>
    </location>
</feature>
<dbReference type="AlphaFoldDB" id="A0A7C8MY83"/>
<name>A0A7C8MY83_9PLEO</name>
<dbReference type="EMBL" id="JAADJZ010000001">
    <property type="protein sequence ID" value="KAF2877905.1"/>
    <property type="molecule type" value="Genomic_DNA"/>
</dbReference>
<evidence type="ECO:0000313" key="3">
    <source>
        <dbReference type="Proteomes" id="UP000481861"/>
    </source>
</evidence>
<protein>
    <submittedName>
        <fullName evidence="2">Uncharacterized protein</fullName>
    </submittedName>
</protein>
<gene>
    <name evidence="2" type="ORF">BDV95DRAFT_600600</name>
</gene>
<reference evidence="2 3" key="1">
    <citation type="submission" date="2020-01" db="EMBL/GenBank/DDBJ databases">
        <authorList>
            <consortium name="DOE Joint Genome Institute"/>
            <person name="Haridas S."/>
            <person name="Albert R."/>
            <person name="Binder M."/>
            <person name="Bloem J."/>
            <person name="Labutti K."/>
            <person name="Salamov A."/>
            <person name="Andreopoulos B."/>
            <person name="Baker S.E."/>
            <person name="Barry K."/>
            <person name="Bills G."/>
            <person name="Bluhm B.H."/>
            <person name="Cannon C."/>
            <person name="Castanera R."/>
            <person name="Culley D.E."/>
            <person name="Daum C."/>
            <person name="Ezra D."/>
            <person name="Gonzalez J.B."/>
            <person name="Henrissat B."/>
            <person name="Kuo A."/>
            <person name="Liang C."/>
            <person name="Lipzen A."/>
            <person name="Lutzoni F."/>
            <person name="Magnuson J."/>
            <person name="Mondo S."/>
            <person name="Nolan M."/>
            <person name="Ohm R."/>
            <person name="Pangilinan J."/>
            <person name="Park H.-J.H."/>
            <person name="Ramirez L."/>
            <person name="Alfaro M."/>
            <person name="Sun H."/>
            <person name="Tritt A."/>
            <person name="Yoshinaga Y."/>
            <person name="Zwiers L.-H.L."/>
            <person name="Turgeon B.G."/>
            <person name="Goodwin S.B."/>
            <person name="Spatafora J.W."/>
            <person name="Crous P.W."/>
            <person name="Grigoriev I.V."/>
        </authorList>
    </citation>
    <scope>NUCLEOTIDE SEQUENCE [LARGE SCALE GENOMIC DNA]</scope>
    <source>
        <strain evidence="2 3">CBS 611.86</strain>
    </source>
</reference>